<evidence type="ECO:0000313" key="2">
    <source>
        <dbReference type="Proteomes" id="UP000770717"/>
    </source>
</evidence>
<gene>
    <name evidence="1" type="ORF">GDO78_016934</name>
</gene>
<reference evidence="1" key="1">
    <citation type="thesis" date="2020" institute="ProQuest LLC" country="789 East Eisenhower Parkway, Ann Arbor, MI, USA">
        <title>Comparative Genomics and Chromosome Evolution.</title>
        <authorList>
            <person name="Mudd A.B."/>
        </authorList>
    </citation>
    <scope>NUCLEOTIDE SEQUENCE</scope>
    <source>
        <strain evidence="1">HN-11 Male</strain>
        <tissue evidence="1">Kidney and liver</tissue>
    </source>
</reference>
<dbReference type="EMBL" id="WNTK01000232">
    <property type="protein sequence ID" value="KAG9470718.1"/>
    <property type="molecule type" value="Genomic_DNA"/>
</dbReference>
<accession>A0A8J6JRZ0</accession>
<keyword evidence="2" id="KW-1185">Reference proteome</keyword>
<organism evidence="1 2">
    <name type="scientific">Eleutherodactylus coqui</name>
    <name type="common">Puerto Rican coqui</name>
    <dbReference type="NCBI Taxonomy" id="57060"/>
    <lineage>
        <taxon>Eukaryota</taxon>
        <taxon>Metazoa</taxon>
        <taxon>Chordata</taxon>
        <taxon>Craniata</taxon>
        <taxon>Vertebrata</taxon>
        <taxon>Euteleostomi</taxon>
        <taxon>Amphibia</taxon>
        <taxon>Batrachia</taxon>
        <taxon>Anura</taxon>
        <taxon>Neobatrachia</taxon>
        <taxon>Hyloidea</taxon>
        <taxon>Eleutherodactylidae</taxon>
        <taxon>Eleutherodactylinae</taxon>
        <taxon>Eleutherodactylus</taxon>
        <taxon>Eleutherodactylus</taxon>
    </lineage>
</organism>
<comment type="caution">
    <text evidence="1">The sequence shown here is derived from an EMBL/GenBank/DDBJ whole genome shotgun (WGS) entry which is preliminary data.</text>
</comment>
<dbReference type="AlphaFoldDB" id="A0A8J6JRZ0"/>
<name>A0A8J6JRZ0_ELECQ</name>
<sequence>MEQPTVYSGVAARSIVAHGVHRWCSPECSSRRSTRCKQPEQARVHLSGAARSVRRWSSTVVECEQRLWHFVAVSETGTFIHPSYPQGGIIQDLLIPKMKEGPRGPTCET</sequence>
<evidence type="ECO:0000313" key="1">
    <source>
        <dbReference type="EMBL" id="KAG9470718.1"/>
    </source>
</evidence>
<proteinExistence type="predicted"/>
<dbReference type="Proteomes" id="UP000770717">
    <property type="component" value="Unassembled WGS sequence"/>
</dbReference>
<protein>
    <submittedName>
        <fullName evidence="1">Uncharacterized protein</fullName>
    </submittedName>
</protein>